<evidence type="ECO:0000313" key="3">
    <source>
        <dbReference type="EMBL" id="OJJ08798.1"/>
    </source>
</evidence>
<dbReference type="EMBL" id="KV878141">
    <property type="protein sequence ID" value="OJJ08798.1"/>
    <property type="molecule type" value="Genomic_DNA"/>
</dbReference>
<dbReference type="Proteomes" id="UP000184073">
    <property type="component" value="Unassembled WGS sequence"/>
</dbReference>
<proteinExistence type="predicted"/>
<dbReference type="GeneID" id="63727936"/>
<sequence>MAEFAKYSETSPQWTQFVASNPQLTNLDRVGIVERKRIFIDIEANNPPRQIPDDIDITDQSVKVTNFTIAARDGYEIPVRSYVATADRPATRGRPLLIYLHAGGFLFGDLDSGDLNCRVLAVKLNIAVLNVGYRLAPKWPFPHGVNDSYDATEWAAANAETHLDASPATAGFLVGGISSGANFAGVIAYTARDAGLSPPITGLFISIPVCLMPQAYPLTPPEWTEKYLLSLEQNAENPLLTRKSLTDIQEIYGCDPGDPRISFLLNKDHSGLPGRAYFQICGRDPLRDEAFLWQRLLEKDSGTRSKIHLYSGQPHGFWRFLHMDVSQRWLADVVEGIGFLCAAKEPSQQTELIVKL</sequence>
<dbReference type="AlphaFoldDB" id="A0A1L9Q536"/>
<dbReference type="OrthoDB" id="408631at2759"/>
<reference evidence="4" key="1">
    <citation type="journal article" date="2017" name="Genome Biol.">
        <title>Comparative genomics reveals high biological diversity and specific adaptations in the industrially and medically important fungal genus Aspergillus.</title>
        <authorList>
            <person name="de Vries R.P."/>
            <person name="Riley R."/>
            <person name="Wiebenga A."/>
            <person name="Aguilar-Osorio G."/>
            <person name="Amillis S."/>
            <person name="Uchima C.A."/>
            <person name="Anderluh G."/>
            <person name="Asadollahi M."/>
            <person name="Askin M."/>
            <person name="Barry K."/>
            <person name="Battaglia E."/>
            <person name="Bayram O."/>
            <person name="Benocci T."/>
            <person name="Braus-Stromeyer S.A."/>
            <person name="Caldana C."/>
            <person name="Canovas D."/>
            <person name="Cerqueira G.C."/>
            <person name="Chen F."/>
            <person name="Chen W."/>
            <person name="Choi C."/>
            <person name="Clum A."/>
            <person name="Dos Santos R.A."/>
            <person name="Damasio A.R."/>
            <person name="Diallinas G."/>
            <person name="Emri T."/>
            <person name="Fekete E."/>
            <person name="Flipphi M."/>
            <person name="Freyberg S."/>
            <person name="Gallo A."/>
            <person name="Gournas C."/>
            <person name="Habgood R."/>
            <person name="Hainaut M."/>
            <person name="Harispe M.L."/>
            <person name="Henrissat B."/>
            <person name="Hilden K.S."/>
            <person name="Hope R."/>
            <person name="Hossain A."/>
            <person name="Karabika E."/>
            <person name="Karaffa L."/>
            <person name="Karanyi Z."/>
            <person name="Krasevec N."/>
            <person name="Kuo A."/>
            <person name="Kusch H."/>
            <person name="LaButti K."/>
            <person name="Lagendijk E.L."/>
            <person name="Lapidus A."/>
            <person name="Levasseur A."/>
            <person name="Lindquist E."/>
            <person name="Lipzen A."/>
            <person name="Logrieco A.F."/>
            <person name="MacCabe A."/>
            <person name="Maekelae M.R."/>
            <person name="Malavazi I."/>
            <person name="Melin P."/>
            <person name="Meyer V."/>
            <person name="Mielnichuk N."/>
            <person name="Miskei M."/>
            <person name="Molnar A.P."/>
            <person name="Mule G."/>
            <person name="Ngan C.Y."/>
            <person name="Orejas M."/>
            <person name="Orosz E."/>
            <person name="Ouedraogo J.P."/>
            <person name="Overkamp K.M."/>
            <person name="Park H.-S."/>
            <person name="Perrone G."/>
            <person name="Piumi F."/>
            <person name="Punt P.J."/>
            <person name="Ram A.F."/>
            <person name="Ramon A."/>
            <person name="Rauscher S."/>
            <person name="Record E."/>
            <person name="Riano-Pachon D.M."/>
            <person name="Robert V."/>
            <person name="Roehrig J."/>
            <person name="Ruller R."/>
            <person name="Salamov A."/>
            <person name="Salih N.S."/>
            <person name="Samson R.A."/>
            <person name="Sandor E."/>
            <person name="Sanguinetti M."/>
            <person name="Schuetze T."/>
            <person name="Sepcic K."/>
            <person name="Shelest E."/>
            <person name="Sherlock G."/>
            <person name="Sophianopoulou V."/>
            <person name="Squina F.M."/>
            <person name="Sun H."/>
            <person name="Susca A."/>
            <person name="Todd R.B."/>
            <person name="Tsang A."/>
            <person name="Unkles S.E."/>
            <person name="van de Wiele N."/>
            <person name="van Rossen-Uffink D."/>
            <person name="Oliveira J.V."/>
            <person name="Vesth T.C."/>
            <person name="Visser J."/>
            <person name="Yu J.-H."/>
            <person name="Zhou M."/>
            <person name="Andersen M.R."/>
            <person name="Archer D.B."/>
            <person name="Baker S.E."/>
            <person name="Benoit I."/>
            <person name="Brakhage A.A."/>
            <person name="Braus G.H."/>
            <person name="Fischer R."/>
            <person name="Frisvad J.C."/>
            <person name="Goldman G.H."/>
            <person name="Houbraken J."/>
            <person name="Oakley B."/>
            <person name="Pocsi I."/>
            <person name="Scazzocchio C."/>
            <person name="Seiboth B."/>
            <person name="vanKuyk P.A."/>
            <person name="Wortman J."/>
            <person name="Dyer P.S."/>
            <person name="Grigoriev I.V."/>
        </authorList>
    </citation>
    <scope>NUCLEOTIDE SEQUENCE [LARGE SCALE GENOMIC DNA]</scope>
    <source>
        <strain evidence="4">CBS 583.65</strain>
    </source>
</reference>
<evidence type="ECO:0000313" key="4">
    <source>
        <dbReference type="Proteomes" id="UP000184073"/>
    </source>
</evidence>
<dbReference type="PANTHER" id="PTHR48081:SF8">
    <property type="entry name" value="ALPHA_BETA HYDROLASE FOLD-3 DOMAIN-CONTAINING PROTEIN-RELATED"/>
    <property type="match status" value="1"/>
</dbReference>
<dbReference type="PANTHER" id="PTHR48081">
    <property type="entry name" value="AB HYDROLASE SUPERFAMILY PROTEIN C4A8.06C"/>
    <property type="match status" value="1"/>
</dbReference>
<dbReference type="GO" id="GO:0016787">
    <property type="term" value="F:hydrolase activity"/>
    <property type="evidence" value="ECO:0007669"/>
    <property type="project" value="UniProtKB-KW"/>
</dbReference>
<dbReference type="STRING" id="1036611.A0A1L9Q536"/>
<dbReference type="InterPro" id="IPR029058">
    <property type="entry name" value="AB_hydrolase_fold"/>
</dbReference>
<protein>
    <recommendedName>
        <fullName evidence="2">Alpha/beta hydrolase fold-3 domain-containing protein</fullName>
    </recommendedName>
</protein>
<keyword evidence="4" id="KW-1185">Reference proteome</keyword>
<dbReference type="Pfam" id="PF07859">
    <property type="entry name" value="Abhydrolase_3"/>
    <property type="match status" value="1"/>
</dbReference>
<dbReference type="RefSeq" id="XP_040674560.1">
    <property type="nucleotide sequence ID" value="XM_040812425.1"/>
</dbReference>
<keyword evidence="1" id="KW-0378">Hydrolase</keyword>
<accession>A0A1L9Q536</accession>
<evidence type="ECO:0000259" key="2">
    <source>
        <dbReference type="Pfam" id="PF07859"/>
    </source>
</evidence>
<dbReference type="SUPFAM" id="SSF53474">
    <property type="entry name" value="alpha/beta-Hydrolases"/>
    <property type="match status" value="1"/>
</dbReference>
<feature type="domain" description="Alpha/beta hydrolase fold-3" evidence="2">
    <location>
        <begin position="97"/>
        <end position="318"/>
    </location>
</feature>
<dbReference type="InterPro" id="IPR050300">
    <property type="entry name" value="GDXG_lipolytic_enzyme"/>
</dbReference>
<name>A0A1L9Q536_ASPVE</name>
<organism evidence="3 4">
    <name type="scientific">Aspergillus versicolor CBS 583.65</name>
    <dbReference type="NCBI Taxonomy" id="1036611"/>
    <lineage>
        <taxon>Eukaryota</taxon>
        <taxon>Fungi</taxon>
        <taxon>Dikarya</taxon>
        <taxon>Ascomycota</taxon>
        <taxon>Pezizomycotina</taxon>
        <taxon>Eurotiomycetes</taxon>
        <taxon>Eurotiomycetidae</taxon>
        <taxon>Eurotiales</taxon>
        <taxon>Aspergillaceae</taxon>
        <taxon>Aspergillus</taxon>
        <taxon>Aspergillus subgen. Nidulantes</taxon>
    </lineage>
</organism>
<gene>
    <name evidence="3" type="ORF">ASPVEDRAFT_417909</name>
</gene>
<dbReference type="Gene3D" id="3.40.50.1820">
    <property type="entry name" value="alpha/beta hydrolase"/>
    <property type="match status" value="1"/>
</dbReference>
<dbReference type="InterPro" id="IPR013094">
    <property type="entry name" value="AB_hydrolase_3"/>
</dbReference>
<evidence type="ECO:0000256" key="1">
    <source>
        <dbReference type="ARBA" id="ARBA00022801"/>
    </source>
</evidence>
<dbReference type="VEuPathDB" id="FungiDB:ASPVEDRAFT_417909"/>